<evidence type="ECO:0000313" key="3">
    <source>
        <dbReference type="Proteomes" id="UP000319576"/>
    </source>
</evidence>
<protein>
    <recommendedName>
        <fullName evidence="1">Metallo-beta-lactamase domain-containing protein</fullName>
    </recommendedName>
</protein>
<dbReference type="Proteomes" id="UP000319576">
    <property type="component" value="Chromosome"/>
</dbReference>
<dbReference type="InterPro" id="IPR036866">
    <property type="entry name" value="RibonucZ/Hydroxyglut_hydro"/>
</dbReference>
<dbReference type="SMART" id="SM00849">
    <property type="entry name" value="Lactamase_B"/>
    <property type="match status" value="1"/>
</dbReference>
<evidence type="ECO:0000313" key="2">
    <source>
        <dbReference type="EMBL" id="QDU19101.1"/>
    </source>
</evidence>
<dbReference type="KEGG" id="uli:ETAA1_10050"/>
<feature type="domain" description="Metallo-beta-lactamase" evidence="1">
    <location>
        <begin position="23"/>
        <end position="200"/>
    </location>
</feature>
<sequence length="224" mass="25430">MKGEAVETWFEGIALLGRVAWVGTGCWLLANGDEAAVLELPPSVWGGPDPVRLAAQAAAEKGLNVKYLLCTHAHLDHFSRPTLRRMRATFPDAEAVLQAGFRGVVDDPLGVRFFDRAEVLDLGGEPLFLMHAPKHSRTDTLVIFRGAVCTGDWELGTRRTVHDWNPLWRVPVETRVESCERMMKFPRERNYDVHRVYSVHGTERRENVDFPALMAQTREDRQLW</sequence>
<dbReference type="CDD" id="cd06262">
    <property type="entry name" value="metallo-hydrolase-like_MBL-fold"/>
    <property type="match status" value="1"/>
</dbReference>
<reference evidence="2 3" key="1">
    <citation type="submission" date="2019-02" db="EMBL/GenBank/DDBJ databases">
        <title>Deep-cultivation of Planctomycetes and their phenomic and genomic characterization uncovers novel biology.</title>
        <authorList>
            <person name="Wiegand S."/>
            <person name="Jogler M."/>
            <person name="Boedeker C."/>
            <person name="Pinto D."/>
            <person name="Vollmers J."/>
            <person name="Rivas-Marin E."/>
            <person name="Kohn T."/>
            <person name="Peeters S.H."/>
            <person name="Heuer A."/>
            <person name="Rast P."/>
            <person name="Oberbeckmann S."/>
            <person name="Bunk B."/>
            <person name="Jeske O."/>
            <person name="Meyerdierks A."/>
            <person name="Storesund J.E."/>
            <person name="Kallscheuer N."/>
            <person name="Luecker S."/>
            <person name="Lage O.M."/>
            <person name="Pohl T."/>
            <person name="Merkel B.J."/>
            <person name="Hornburger P."/>
            <person name="Mueller R.-W."/>
            <person name="Bruemmer F."/>
            <person name="Labrenz M."/>
            <person name="Spormann A.M."/>
            <person name="Op den Camp H."/>
            <person name="Overmann J."/>
            <person name="Amann R."/>
            <person name="Jetten M.S.M."/>
            <person name="Mascher T."/>
            <person name="Medema M.H."/>
            <person name="Devos D.P."/>
            <person name="Kaster A.-K."/>
            <person name="Ovreas L."/>
            <person name="Rohde M."/>
            <person name="Galperin M.Y."/>
            <person name="Jogler C."/>
        </authorList>
    </citation>
    <scope>NUCLEOTIDE SEQUENCE [LARGE SCALE GENOMIC DNA]</scope>
    <source>
        <strain evidence="2 3">ETA_A1</strain>
    </source>
</reference>
<gene>
    <name evidence="2" type="ORF">ETAA1_10050</name>
</gene>
<dbReference type="EMBL" id="CP036273">
    <property type="protein sequence ID" value="QDU19101.1"/>
    <property type="molecule type" value="Genomic_DNA"/>
</dbReference>
<dbReference type="InterPro" id="IPR001279">
    <property type="entry name" value="Metallo-B-lactamas"/>
</dbReference>
<keyword evidence="3" id="KW-1185">Reference proteome</keyword>
<evidence type="ECO:0000259" key="1">
    <source>
        <dbReference type="SMART" id="SM00849"/>
    </source>
</evidence>
<dbReference type="SUPFAM" id="SSF56281">
    <property type="entry name" value="Metallo-hydrolase/oxidoreductase"/>
    <property type="match status" value="1"/>
</dbReference>
<dbReference type="AlphaFoldDB" id="A0A517XNL6"/>
<accession>A0A517XNL6</accession>
<dbReference type="Gene3D" id="3.60.15.10">
    <property type="entry name" value="Ribonuclease Z/Hydroxyacylglutathione hydrolase-like"/>
    <property type="match status" value="1"/>
</dbReference>
<proteinExistence type="predicted"/>
<organism evidence="2 3">
    <name type="scientific">Urbifossiella limnaea</name>
    <dbReference type="NCBI Taxonomy" id="2528023"/>
    <lineage>
        <taxon>Bacteria</taxon>
        <taxon>Pseudomonadati</taxon>
        <taxon>Planctomycetota</taxon>
        <taxon>Planctomycetia</taxon>
        <taxon>Gemmatales</taxon>
        <taxon>Gemmataceae</taxon>
        <taxon>Urbifossiella</taxon>
    </lineage>
</organism>
<name>A0A517XNL6_9BACT</name>